<dbReference type="OrthoDB" id="5795902at2759"/>
<dbReference type="InterPro" id="IPR041233">
    <property type="entry name" value="Melibiase_C"/>
</dbReference>
<dbReference type="PRINTS" id="PR00740">
    <property type="entry name" value="GLHYDRLASE27"/>
</dbReference>
<dbReference type="InterPro" id="IPR017853">
    <property type="entry name" value="GH"/>
</dbReference>
<dbReference type="Proteomes" id="UP000801492">
    <property type="component" value="Unassembled WGS sequence"/>
</dbReference>
<proteinExistence type="inferred from homology"/>
<dbReference type="InterPro" id="IPR002241">
    <property type="entry name" value="Glyco_hydro_27"/>
</dbReference>
<dbReference type="SUPFAM" id="SSF51445">
    <property type="entry name" value="(Trans)glycosidases"/>
    <property type="match status" value="1"/>
</dbReference>
<protein>
    <recommendedName>
        <fullName evidence="3 7">Alpha-galactosidase</fullName>
        <ecNumber evidence="7">3.2.1.-</ecNumber>
    </recommendedName>
</protein>
<dbReference type="Pfam" id="PF16499">
    <property type="entry name" value="Melibiase_2"/>
    <property type="match status" value="1"/>
</dbReference>
<evidence type="ECO:0000313" key="10">
    <source>
        <dbReference type="EMBL" id="KAF2885944.1"/>
    </source>
</evidence>
<dbReference type="GO" id="GO:0004557">
    <property type="term" value="F:alpha-galactosidase activity"/>
    <property type="evidence" value="ECO:0007669"/>
    <property type="project" value="UniProtKB-EC"/>
</dbReference>
<dbReference type="EC" id="3.2.1.-" evidence="7"/>
<evidence type="ECO:0000256" key="3">
    <source>
        <dbReference type="ARBA" id="ARBA00012755"/>
    </source>
</evidence>
<evidence type="ECO:0000256" key="5">
    <source>
        <dbReference type="ARBA" id="ARBA00022801"/>
    </source>
</evidence>
<dbReference type="SUPFAM" id="SSF51011">
    <property type="entry name" value="Glycosyl hydrolase domain"/>
    <property type="match status" value="1"/>
</dbReference>
<dbReference type="Gene3D" id="3.20.20.70">
    <property type="entry name" value="Aldolase class I"/>
    <property type="match status" value="1"/>
</dbReference>
<accession>A0A8K0G4R9</accession>
<gene>
    <name evidence="10" type="ORF">ILUMI_20230</name>
</gene>
<feature type="chain" id="PRO_5035468100" description="Alpha-galactosidase" evidence="8">
    <location>
        <begin position="20"/>
        <end position="435"/>
    </location>
</feature>
<dbReference type="InterPro" id="IPR000111">
    <property type="entry name" value="Glyco_hydro_27/36_CS"/>
</dbReference>
<comment type="caution">
    <text evidence="10">The sequence shown here is derived from an EMBL/GenBank/DDBJ whole genome shotgun (WGS) entry which is preliminary data.</text>
</comment>
<dbReference type="Gene3D" id="2.60.40.1180">
    <property type="entry name" value="Golgi alpha-mannosidase II"/>
    <property type="match status" value="1"/>
</dbReference>
<comment type="similarity">
    <text evidence="2 7">Belongs to the glycosyl hydrolase 27 family.</text>
</comment>
<keyword evidence="7" id="KW-1015">Disulfide bond</keyword>
<organism evidence="10 11">
    <name type="scientific">Ignelater luminosus</name>
    <name type="common">Cucubano</name>
    <name type="synonym">Pyrophorus luminosus</name>
    <dbReference type="NCBI Taxonomy" id="2038154"/>
    <lineage>
        <taxon>Eukaryota</taxon>
        <taxon>Metazoa</taxon>
        <taxon>Ecdysozoa</taxon>
        <taxon>Arthropoda</taxon>
        <taxon>Hexapoda</taxon>
        <taxon>Insecta</taxon>
        <taxon>Pterygota</taxon>
        <taxon>Neoptera</taxon>
        <taxon>Endopterygota</taxon>
        <taxon>Coleoptera</taxon>
        <taxon>Polyphaga</taxon>
        <taxon>Elateriformia</taxon>
        <taxon>Elateroidea</taxon>
        <taxon>Elateridae</taxon>
        <taxon>Agrypninae</taxon>
        <taxon>Pyrophorini</taxon>
        <taxon>Ignelater</taxon>
    </lineage>
</organism>
<keyword evidence="6 7" id="KW-0326">Glycosidase</keyword>
<dbReference type="InterPro" id="IPR013785">
    <property type="entry name" value="Aldolase_TIM"/>
</dbReference>
<evidence type="ECO:0000313" key="11">
    <source>
        <dbReference type="Proteomes" id="UP000801492"/>
    </source>
</evidence>
<comment type="subunit">
    <text evidence="7">Homodimer.</text>
</comment>
<dbReference type="EMBL" id="VTPC01089123">
    <property type="protein sequence ID" value="KAF2885944.1"/>
    <property type="molecule type" value="Genomic_DNA"/>
</dbReference>
<dbReference type="GO" id="GO:0009311">
    <property type="term" value="P:oligosaccharide metabolic process"/>
    <property type="evidence" value="ECO:0007669"/>
    <property type="project" value="TreeGrafter"/>
</dbReference>
<keyword evidence="4 8" id="KW-0732">Signal</keyword>
<feature type="signal peptide" evidence="8">
    <location>
        <begin position="1"/>
        <end position="19"/>
    </location>
</feature>
<name>A0A8K0G4R9_IGNLU</name>
<reference evidence="10" key="1">
    <citation type="submission" date="2019-08" db="EMBL/GenBank/DDBJ databases">
        <title>The genome of the North American firefly Photinus pyralis.</title>
        <authorList>
            <consortium name="Photinus pyralis genome working group"/>
            <person name="Fallon T.R."/>
            <person name="Sander Lower S.E."/>
            <person name="Weng J.-K."/>
        </authorList>
    </citation>
    <scope>NUCLEOTIDE SEQUENCE</scope>
    <source>
        <strain evidence="10">TRF0915ILg1</strain>
        <tissue evidence="10">Whole body</tissue>
    </source>
</reference>
<sequence>MFLSKLFLFCLLYVKYTNSLENGLARRPPMGWLSWAQFGCATDCKKSPNKCISDKLIRRTTDAMVSQGYLKAGYEYVIVDDCWFAKNRDKNGRLQPDPERFPHGMKDLANYIHDKQMKFGIYEDIGTHTCAGYPGLQGHFQEDAKTFAEWEIDYIKVDGCYMNPDQAMINKYVEFGDYLNKTGRSITYSCSWPAYMPVEQADYSLLPKTCNLWRNAWDIGDSWSSISGILKWFARRQDIIAQFAGPGHWNDPDMLIIGNNKLTPGQSKAQMSLWAILAAPLLMSADLDLVSSSDRDILQNRDVIAINQDELGIQGLLVKKASKHTDVWTRKLTPIVDNFHSYAIAFLNKENNGADKVTVTLSDVGLTSTKKYFVCEVFKNQKKPHLININAKFTVKVNSEDVRLYKAIPATPKMLNCKKHLTCSKFQKDDIERVC</sequence>
<evidence type="ECO:0000256" key="6">
    <source>
        <dbReference type="ARBA" id="ARBA00023295"/>
    </source>
</evidence>
<evidence type="ECO:0000259" key="9">
    <source>
        <dbReference type="Pfam" id="PF17801"/>
    </source>
</evidence>
<dbReference type="CDD" id="cd14792">
    <property type="entry name" value="GH27"/>
    <property type="match status" value="1"/>
</dbReference>
<dbReference type="GO" id="GO:0005737">
    <property type="term" value="C:cytoplasm"/>
    <property type="evidence" value="ECO:0007669"/>
    <property type="project" value="TreeGrafter"/>
</dbReference>
<dbReference type="PANTHER" id="PTHR11452">
    <property type="entry name" value="ALPHA-GALACTOSIDASE/ALPHA-N-ACETYLGALACTOSAMINIDASE"/>
    <property type="match status" value="1"/>
</dbReference>
<dbReference type="Pfam" id="PF17801">
    <property type="entry name" value="Melibiase_C"/>
    <property type="match status" value="1"/>
</dbReference>
<keyword evidence="5 7" id="KW-0378">Hydrolase</keyword>
<evidence type="ECO:0000256" key="1">
    <source>
        <dbReference type="ARBA" id="ARBA00001255"/>
    </source>
</evidence>
<dbReference type="FunFam" id="3.20.20.70:FF:000197">
    <property type="entry name" value="Alpha-galactosidase"/>
    <property type="match status" value="1"/>
</dbReference>
<evidence type="ECO:0000256" key="4">
    <source>
        <dbReference type="ARBA" id="ARBA00022729"/>
    </source>
</evidence>
<evidence type="ECO:0000256" key="8">
    <source>
        <dbReference type="SAM" id="SignalP"/>
    </source>
</evidence>
<dbReference type="PANTHER" id="PTHR11452:SF83">
    <property type="entry name" value="ALPHA-GALACTOSIDASE"/>
    <property type="match status" value="1"/>
</dbReference>
<comment type="catalytic activity">
    <reaction evidence="1">
        <text>Hydrolysis of terminal, non-reducing alpha-D-galactose residues in alpha-D-galactosides, including galactose oligosaccharides, galactomannans and galactolipids.</text>
        <dbReference type="EC" id="3.2.1.22"/>
    </reaction>
</comment>
<keyword evidence="11" id="KW-1185">Reference proteome</keyword>
<feature type="domain" description="Alpha galactosidase C-terminal" evidence="9">
    <location>
        <begin position="325"/>
        <end position="406"/>
    </location>
</feature>
<dbReference type="AlphaFoldDB" id="A0A8K0G4R9"/>
<dbReference type="PROSITE" id="PS00512">
    <property type="entry name" value="ALPHA_GALACTOSIDASE"/>
    <property type="match status" value="1"/>
</dbReference>
<dbReference type="InterPro" id="IPR013780">
    <property type="entry name" value="Glyco_hydro_b"/>
</dbReference>
<dbReference type="GO" id="GO:0016139">
    <property type="term" value="P:glycoside catabolic process"/>
    <property type="evidence" value="ECO:0007669"/>
    <property type="project" value="TreeGrafter"/>
</dbReference>
<evidence type="ECO:0000256" key="2">
    <source>
        <dbReference type="ARBA" id="ARBA00009743"/>
    </source>
</evidence>
<evidence type="ECO:0000256" key="7">
    <source>
        <dbReference type="RuleBase" id="RU361168"/>
    </source>
</evidence>